<name>A0A9X3NC04_9ACTN</name>
<evidence type="ECO:0000313" key="2">
    <source>
        <dbReference type="Proteomes" id="UP001147653"/>
    </source>
</evidence>
<dbReference type="AlphaFoldDB" id="A0A9X3NC04"/>
<dbReference type="InterPro" id="IPR009100">
    <property type="entry name" value="AcylCoA_DH/oxidase_NM_dom_sf"/>
</dbReference>
<dbReference type="EMBL" id="JAPDDP010000057">
    <property type="protein sequence ID" value="MDA0183638.1"/>
    <property type="molecule type" value="Genomic_DNA"/>
</dbReference>
<protein>
    <recommendedName>
        <fullName evidence="3">Acyl-CoA dehydrogenase</fullName>
    </recommendedName>
</protein>
<keyword evidence="2" id="KW-1185">Reference proteome</keyword>
<dbReference type="SUPFAM" id="SSF56645">
    <property type="entry name" value="Acyl-CoA dehydrogenase NM domain-like"/>
    <property type="match status" value="1"/>
</dbReference>
<dbReference type="Proteomes" id="UP001147653">
    <property type="component" value="Unassembled WGS sequence"/>
</dbReference>
<evidence type="ECO:0000313" key="1">
    <source>
        <dbReference type="EMBL" id="MDA0183638.1"/>
    </source>
</evidence>
<reference evidence="1" key="1">
    <citation type="submission" date="2022-10" db="EMBL/GenBank/DDBJ databases">
        <title>The WGS of Solirubrobacter phytolaccae KCTC 29190.</title>
        <authorList>
            <person name="Jiang Z."/>
        </authorList>
    </citation>
    <scope>NUCLEOTIDE SEQUENCE</scope>
    <source>
        <strain evidence="1">KCTC 29190</strain>
    </source>
</reference>
<accession>A0A9X3NC04</accession>
<comment type="caution">
    <text evidence="1">The sequence shown here is derived from an EMBL/GenBank/DDBJ whole genome shotgun (WGS) entry which is preliminary data.</text>
</comment>
<evidence type="ECO:0008006" key="3">
    <source>
        <dbReference type="Google" id="ProtNLM"/>
    </source>
</evidence>
<sequence length="301" mass="32223">MRALDEIAANAAELDANPAFPTVAIAALTQLEVPATRGEEWALVRRVARADGSVGRIFEGHLNAQERLKLDGIDPGDHWLGVWGADPAPNEGEPASVHNDTLNGTKVFCSGAGGLTRALVIAKGTLVYVDLTDGNVEVDKGWYRAGGMRASESHRVHFHGAPILATLTPLTTEPYLSGDAIRTAAAWAGMVDCGVDSALQQLKDDDLRAHAAGKLIVAQQTIDRWFEYAARAEDLTKVSIPLRAAVADAGATVFGEAARATGSRPFATGTALDRARRDFELFVLQHRLDPFLARLGRERIS</sequence>
<dbReference type="Gene3D" id="2.40.110.10">
    <property type="entry name" value="Butyryl-CoA Dehydrogenase, subunit A, domain 2"/>
    <property type="match status" value="1"/>
</dbReference>
<proteinExistence type="predicted"/>
<organism evidence="1 2">
    <name type="scientific">Solirubrobacter phytolaccae</name>
    <dbReference type="NCBI Taxonomy" id="1404360"/>
    <lineage>
        <taxon>Bacteria</taxon>
        <taxon>Bacillati</taxon>
        <taxon>Actinomycetota</taxon>
        <taxon>Thermoleophilia</taxon>
        <taxon>Solirubrobacterales</taxon>
        <taxon>Solirubrobacteraceae</taxon>
        <taxon>Solirubrobacter</taxon>
    </lineage>
</organism>
<dbReference type="GO" id="GO:0016627">
    <property type="term" value="F:oxidoreductase activity, acting on the CH-CH group of donors"/>
    <property type="evidence" value="ECO:0007669"/>
    <property type="project" value="InterPro"/>
</dbReference>
<gene>
    <name evidence="1" type="ORF">OJ997_25235</name>
</gene>
<dbReference type="RefSeq" id="WP_270028037.1">
    <property type="nucleotide sequence ID" value="NZ_JAPDDP010000057.1"/>
</dbReference>
<dbReference type="InterPro" id="IPR046373">
    <property type="entry name" value="Acyl-CoA_Oxase/DH_mid-dom_sf"/>
</dbReference>